<dbReference type="GO" id="GO:0016853">
    <property type="term" value="F:isomerase activity"/>
    <property type="evidence" value="ECO:0007669"/>
    <property type="project" value="UniProtKB-KW"/>
</dbReference>
<dbReference type="AlphaFoldDB" id="A0A4R5CLR0"/>
<keyword evidence="3" id="KW-1185">Reference proteome</keyword>
<dbReference type="InterPro" id="IPR050312">
    <property type="entry name" value="IolE/XylAMocC-like"/>
</dbReference>
<dbReference type="InterPro" id="IPR013022">
    <property type="entry name" value="Xyl_isomerase-like_TIM-brl"/>
</dbReference>
<accession>A0A4R5CLR0</accession>
<dbReference type="PANTHER" id="PTHR12110">
    <property type="entry name" value="HYDROXYPYRUVATE ISOMERASE"/>
    <property type="match status" value="1"/>
</dbReference>
<dbReference type="OrthoDB" id="9801426at2"/>
<evidence type="ECO:0000313" key="3">
    <source>
        <dbReference type="Proteomes" id="UP000294739"/>
    </source>
</evidence>
<sequence length="288" mass="29868">MNPLALHAMVFLRGGGPAAWERVVSATATAGFDLLEVPLRDPSAVDAPGLRTLLDDAGLGAVGLLAMPFDADVSSPDEAVAARGARLLDDALAVATSLGSPYLGGVLYGAAGRHDGPATTDDRRRSVAALRRLAGRAAAADVTIGLEVVNRYESNLINTASQALDLIDEIGADNVGVHLDTFHMNIEEADVAAAIRACGDRLVYVHASESNRGHLGRGSVDFDAVFGTLADVGYGGPVGFESFTAAAAPDALRRSMALWRDVWSDPDDLAAHARAFISGAIERATARG</sequence>
<dbReference type="InterPro" id="IPR036237">
    <property type="entry name" value="Xyl_isomerase-like_sf"/>
</dbReference>
<protein>
    <submittedName>
        <fullName evidence="2">Sugar phosphate isomerase/epimerase</fullName>
    </submittedName>
</protein>
<dbReference type="PANTHER" id="PTHR12110:SF41">
    <property type="entry name" value="INOSOSE DEHYDRATASE"/>
    <property type="match status" value="1"/>
</dbReference>
<name>A0A4R5CLR0_9ACTN</name>
<dbReference type="Pfam" id="PF01261">
    <property type="entry name" value="AP_endonuc_2"/>
    <property type="match status" value="1"/>
</dbReference>
<comment type="caution">
    <text evidence="2">The sequence shown here is derived from an EMBL/GenBank/DDBJ whole genome shotgun (WGS) entry which is preliminary data.</text>
</comment>
<dbReference type="RefSeq" id="WP_131900146.1">
    <property type="nucleotide sequence ID" value="NZ_SMKZ01000053.1"/>
</dbReference>
<reference evidence="2 3" key="1">
    <citation type="submission" date="2019-03" db="EMBL/GenBank/DDBJ databases">
        <title>Draft genome sequences of novel Actinobacteria.</title>
        <authorList>
            <person name="Sahin N."/>
            <person name="Ay H."/>
            <person name="Saygin H."/>
        </authorList>
    </citation>
    <scope>NUCLEOTIDE SEQUENCE [LARGE SCALE GENOMIC DNA]</scope>
    <source>
        <strain evidence="2 3">5K138</strain>
    </source>
</reference>
<dbReference type="SUPFAM" id="SSF51658">
    <property type="entry name" value="Xylose isomerase-like"/>
    <property type="match status" value="1"/>
</dbReference>
<evidence type="ECO:0000313" key="2">
    <source>
        <dbReference type="EMBL" id="TDE00207.1"/>
    </source>
</evidence>
<proteinExistence type="predicted"/>
<organism evidence="2 3">
    <name type="scientific">Jiangella asiatica</name>
    <dbReference type="NCBI Taxonomy" id="2530372"/>
    <lineage>
        <taxon>Bacteria</taxon>
        <taxon>Bacillati</taxon>
        <taxon>Actinomycetota</taxon>
        <taxon>Actinomycetes</taxon>
        <taxon>Jiangellales</taxon>
        <taxon>Jiangellaceae</taxon>
        <taxon>Jiangella</taxon>
    </lineage>
</organism>
<keyword evidence="2" id="KW-0413">Isomerase</keyword>
<gene>
    <name evidence="2" type="ORF">E1269_26200</name>
</gene>
<dbReference type="EMBL" id="SMKZ01000053">
    <property type="protein sequence ID" value="TDE00207.1"/>
    <property type="molecule type" value="Genomic_DNA"/>
</dbReference>
<dbReference type="InParanoid" id="A0A4R5CLR0"/>
<dbReference type="Proteomes" id="UP000294739">
    <property type="component" value="Unassembled WGS sequence"/>
</dbReference>
<evidence type="ECO:0000259" key="1">
    <source>
        <dbReference type="Pfam" id="PF01261"/>
    </source>
</evidence>
<feature type="domain" description="Xylose isomerase-like TIM barrel" evidence="1">
    <location>
        <begin position="25"/>
        <end position="261"/>
    </location>
</feature>
<dbReference type="Gene3D" id="3.20.20.150">
    <property type="entry name" value="Divalent-metal-dependent TIM barrel enzymes"/>
    <property type="match status" value="1"/>
</dbReference>